<dbReference type="GO" id="GO:0006351">
    <property type="term" value="P:DNA-templated transcription"/>
    <property type="evidence" value="ECO:0007669"/>
    <property type="project" value="TreeGrafter"/>
</dbReference>
<dbReference type="Gene3D" id="3.40.190.290">
    <property type="match status" value="1"/>
</dbReference>
<evidence type="ECO:0000313" key="7">
    <source>
        <dbReference type="Proteomes" id="UP000283709"/>
    </source>
</evidence>
<dbReference type="GO" id="GO:0003700">
    <property type="term" value="F:DNA-binding transcription factor activity"/>
    <property type="evidence" value="ECO:0007669"/>
    <property type="project" value="InterPro"/>
</dbReference>
<dbReference type="PANTHER" id="PTHR30537">
    <property type="entry name" value="HTH-TYPE TRANSCRIPTIONAL REGULATOR"/>
    <property type="match status" value="1"/>
</dbReference>
<dbReference type="InterPro" id="IPR000847">
    <property type="entry name" value="LysR_HTH_N"/>
</dbReference>
<dbReference type="OrthoDB" id="5671700at2"/>
<evidence type="ECO:0000256" key="4">
    <source>
        <dbReference type="ARBA" id="ARBA00023163"/>
    </source>
</evidence>
<dbReference type="PROSITE" id="PS50931">
    <property type="entry name" value="HTH_LYSR"/>
    <property type="match status" value="1"/>
</dbReference>
<dbReference type="Proteomes" id="UP000283709">
    <property type="component" value="Unassembled WGS sequence"/>
</dbReference>
<keyword evidence="4" id="KW-0804">Transcription</keyword>
<dbReference type="Pfam" id="PF03466">
    <property type="entry name" value="LysR_substrate"/>
    <property type="match status" value="1"/>
</dbReference>
<dbReference type="Gene3D" id="1.10.10.10">
    <property type="entry name" value="Winged helix-like DNA-binding domain superfamily/Winged helix DNA-binding domain"/>
    <property type="match status" value="1"/>
</dbReference>
<evidence type="ECO:0000259" key="5">
    <source>
        <dbReference type="PROSITE" id="PS50931"/>
    </source>
</evidence>
<feature type="domain" description="HTH lysR-type" evidence="5">
    <location>
        <begin position="2"/>
        <end position="59"/>
    </location>
</feature>
<gene>
    <name evidence="6" type="ORF">BCY88_17080</name>
</gene>
<dbReference type="PANTHER" id="PTHR30537:SF31">
    <property type="entry name" value="TRANSCRIPTIONAL REGULATOR, LYSR FAMILY"/>
    <property type="match status" value="1"/>
</dbReference>
<dbReference type="SUPFAM" id="SSF46785">
    <property type="entry name" value="Winged helix' DNA-binding domain"/>
    <property type="match status" value="1"/>
</dbReference>
<evidence type="ECO:0000256" key="3">
    <source>
        <dbReference type="ARBA" id="ARBA00023125"/>
    </source>
</evidence>
<evidence type="ECO:0000256" key="1">
    <source>
        <dbReference type="ARBA" id="ARBA00009437"/>
    </source>
</evidence>
<accession>A0A3R7EAD8</accession>
<evidence type="ECO:0000256" key="2">
    <source>
        <dbReference type="ARBA" id="ARBA00023015"/>
    </source>
</evidence>
<protein>
    <submittedName>
        <fullName evidence="6">LysR family transcriptional regulator</fullName>
    </submittedName>
</protein>
<organism evidence="6 7">
    <name type="scientific">Paraburkholderia fungorum</name>
    <dbReference type="NCBI Taxonomy" id="134537"/>
    <lineage>
        <taxon>Bacteria</taxon>
        <taxon>Pseudomonadati</taxon>
        <taxon>Pseudomonadota</taxon>
        <taxon>Betaproteobacteria</taxon>
        <taxon>Burkholderiales</taxon>
        <taxon>Burkholderiaceae</taxon>
        <taxon>Paraburkholderia</taxon>
    </lineage>
</organism>
<dbReference type="SUPFAM" id="SSF53850">
    <property type="entry name" value="Periplasmic binding protein-like II"/>
    <property type="match status" value="1"/>
</dbReference>
<keyword evidence="2" id="KW-0805">Transcription regulation</keyword>
<dbReference type="InterPro" id="IPR058163">
    <property type="entry name" value="LysR-type_TF_proteobact-type"/>
</dbReference>
<dbReference type="GO" id="GO:0043565">
    <property type="term" value="F:sequence-specific DNA binding"/>
    <property type="evidence" value="ECO:0007669"/>
    <property type="project" value="TreeGrafter"/>
</dbReference>
<dbReference type="AlphaFoldDB" id="A0A3R7EAD8"/>
<proteinExistence type="inferred from homology"/>
<name>A0A3R7EAD8_9BURK</name>
<reference evidence="6 7" key="1">
    <citation type="submission" date="2016-07" db="EMBL/GenBank/DDBJ databases">
        <title>Genome analysis of Burkholderia fungorum ES3-20.</title>
        <authorList>
            <person name="Xu D."/>
            <person name="Yao R."/>
            <person name="Zheng S."/>
        </authorList>
    </citation>
    <scope>NUCLEOTIDE SEQUENCE [LARGE SCALE GENOMIC DNA]</scope>
    <source>
        <strain evidence="6 7">ES3-20</strain>
    </source>
</reference>
<comment type="similarity">
    <text evidence="1">Belongs to the LysR transcriptional regulatory family.</text>
</comment>
<sequence>MLDLNAFYYFVQVVDHRGITAAARALSVPKSTISNRIQQLETALDARLINRTSRQFAVTDVGAEFYTQAALVLQAAEVAESGVRRRMTEPSGPIRLSVAVAMAQFAMRDLLPEFSLRYPKVTIVQQSSDQEVDIVAEGFDLAIRAHTAPLPDSQLVQRPLALTPWMLFCGADYAAQAGLPAAPEELSKRPALFMVREGVPHQWTLRHADQRECTVRLEPRLMTDCMASLKQAAKMGLGIVALPGYVCRDEVRAGSLVRVLPEWTAAEARITALVPNRQGLLPSVRALLDFLVTEMPKAVAI</sequence>
<dbReference type="InterPro" id="IPR005119">
    <property type="entry name" value="LysR_subst-bd"/>
</dbReference>
<dbReference type="FunFam" id="1.10.10.10:FF:000001">
    <property type="entry name" value="LysR family transcriptional regulator"/>
    <property type="match status" value="1"/>
</dbReference>
<dbReference type="InterPro" id="IPR036388">
    <property type="entry name" value="WH-like_DNA-bd_sf"/>
</dbReference>
<dbReference type="Pfam" id="PF00126">
    <property type="entry name" value="HTH_1"/>
    <property type="match status" value="1"/>
</dbReference>
<keyword evidence="3" id="KW-0238">DNA-binding</keyword>
<evidence type="ECO:0000313" key="6">
    <source>
        <dbReference type="EMBL" id="RKF49887.1"/>
    </source>
</evidence>
<comment type="caution">
    <text evidence="6">The sequence shown here is derived from an EMBL/GenBank/DDBJ whole genome shotgun (WGS) entry which is preliminary data.</text>
</comment>
<dbReference type="InterPro" id="IPR036390">
    <property type="entry name" value="WH_DNA-bd_sf"/>
</dbReference>
<dbReference type="RefSeq" id="WP_120343180.1">
    <property type="nucleotide sequence ID" value="NZ_MCAS01000003.1"/>
</dbReference>
<dbReference type="EMBL" id="MCAS01000003">
    <property type="protein sequence ID" value="RKF49887.1"/>
    <property type="molecule type" value="Genomic_DNA"/>
</dbReference>